<feature type="region of interest" description="Disordered" evidence="1">
    <location>
        <begin position="23"/>
        <end position="100"/>
    </location>
</feature>
<reference evidence="2 3" key="1">
    <citation type="submission" date="2018-04" db="EMBL/GenBank/DDBJ databases">
        <authorList>
            <person name="Vogel A."/>
        </authorList>
    </citation>
    <scope>NUCLEOTIDE SEQUENCE [LARGE SCALE GENOMIC DNA]</scope>
</reference>
<evidence type="ECO:0000256" key="1">
    <source>
        <dbReference type="SAM" id="MobiDB-lite"/>
    </source>
</evidence>
<keyword evidence="3" id="KW-1185">Reference proteome</keyword>
<evidence type="ECO:0000313" key="3">
    <source>
        <dbReference type="Proteomes" id="UP000595140"/>
    </source>
</evidence>
<feature type="compositionally biased region" description="Basic and acidic residues" evidence="1">
    <location>
        <begin position="82"/>
        <end position="100"/>
    </location>
</feature>
<evidence type="ECO:0000313" key="2">
    <source>
        <dbReference type="EMBL" id="VFR01638.1"/>
    </source>
</evidence>
<name>A0A484NMN9_9ASTE</name>
<dbReference type="Proteomes" id="UP000595140">
    <property type="component" value="Unassembled WGS sequence"/>
</dbReference>
<organism evidence="2 3">
    <name type="scientific">Cuscuta campestris</name>
    <dbReference type="NCBI Taxonomy" id="132261"/>
    <lineage>
        <taxon>Eukaryota</taxon>
        <taxon>Viridiplantae</taxon>
        <taxon>Streptophyta</taxon>
        <taxon>Embryophyta</taxon>
        <taxon>Tracheophyta</taxon>
        <taxon>Spermatophyta</taxon>
        <taxon>Magnoliopsida</taxon>
        <taxon>eudicotyledons</taxon>
        <taxon>Gunneridae</taxon>
        <taxon>Pentapetalae</taxon>
        <taxon>asterids</taxon>
        <taxon>lamiids</taxon>
        <taxon>Solanales</taxon>
        <taxon>Convolvulaceae</taxon>
        <taxon>Cuscuteae</taxon>
        <taxon>Cuscuta</taxon>
        <taxon>Cuscuta subgen. Grammica</taxon>
        <taxon>Cuscuta sect. Cleistogrammica</taxon>
    </lineage>
</organism>
<accession>A0A484NMN9</accession>
<dbReference type="EMBL" id="OOIL02006765">
    <property type="protein sequence ID" value="VFR01638.1"/>
    <property type="molecule type" value="Genomic_DNA"/>
</dbReference>
<gene>
    <name evidence="2" type="ORF">CCAM_LOCUS43413</name>
</gene>
<feature type="compositionally biased region" description="Basic and acidic residues" evidence="1">
    <location>
        <begin position="56"/>
        <end position="70"/>
    </location>
</feature>
<dbReference type="AlphaFoldDB" id="A0A484NMN9"/>
<protein>
    <submittedName>
        <fullName evidence="2">Uncharacterized protein</fullName>
    </submittedName>
</protein>
<proteinExistence type="predicted"/>
<sequence length="100" mass="11380">MVIPMAARSGAAELGVFLASYSEQRQRTQGSVHHKRSEPLSAEPDSQCKKLSAHFKIVERKEGSGSEEKRRHLRHSPPTTRNPDRKFHQSPDRKNLSQHL</sequence>